<dbReference type="KEGG" id="ssck:SPSK_08813"/>
<dbReference type="OrthoDB" id="3598904at2759"/>
<gene>
    <name evidence="8" type="ORF">SPSK_08813</name>
</gene>
<evidence type="ECO:0000256" key="4">
    <source>
        <dbReference type="ARBA" id="ARBA00023125"/>
    </source>
</evidence>
<dbReference type="VEuPathDB" id="FungiDB:SPSK_08813"/>
<dbReference type="Gene3D" id="4.10.240.10">
    <property type="entry name" value="Zn(2)-C6 fungal-type DNA-binding domain"/>
    <property type="match status" value="1"/>
</dbReference>
<sequence length="631" mass="68748">MSESRFVDVCKARPESLIDFLSAHKRYVATVRETHIPPPPVFDHVELLSIHTAEVMAPQTKTAQESGGTETAGTRVVHRRLGARKDRTGCITCKIRRVKCGEEKPACKRCTSTGRTCDGYAPATTMTPAPRQHVPPVHPLQRTPEPLLCARPRHLVAGGAPVANQQEHAAFQFFTHTGVSSLASCTDIDFWTRLVPQLSHADAAIYHASVAVGALLKGAHDAVAGQTQAMAFRAQLTAFAIERQNRAIQSTVRGLVAHRRRPADADVMTLVLLFCIEALQGREHQALTLCQRGILALATAHMMHAMPAGLVALLDRIQLQCRMFNAGSAVNESPRLKQAMARLLASPPRAPFASLDAARDEQAVLIAAVQHMVAARWGGLSDGAATDAGKNGVQSSALDAALLGWRARFDRYLASPHASARTPEPGAERVASLLRLRYLIARIWMADGPGRSEMAYDDHVEVFAGIAAEAESCLGVGGQADPAEQTLPMHAKPTPFTFEMGLIPPLYWALLRCRHPLLRRRLLVLLRQAPAQEGLWSRDIMVQVAEKVMAYEEASLGLGPDVRDEARDARDVLLQRRPPEEARIKVVRIGLRTTLANGRQGDAVECFGMPYGREGGLHVVLAFSVFCDPDQ</sequence>
<evidence type="ECO:0000256" key="2">
    <source>
        <dbReference type="ARBA" id="ARBA00022833"/>
    </source>
</evidence>
<dbReference type="CDD" id="cd00067">
    <property type="entry name" value="GAL4"/>
    <property type="match status" value="1"/>
</dbReference>
<keyword evidence="1" id="KW-0479">Metal-binding</keyword>
<dbReference type="GO" id="GO:0003677">
    <property type="term" value="F:DNA binding"/>
    <property type="evidence" value="ECO:0007669"/>
    <property type="project" value="UniProtKB-KW"/>
</dbReference>
<keyword evidence="2" id="KW-0862">Zinc</keyword>
<proteinExistence type="predicted"/>
<dbReference type="PANTHER" id="PTHR36206:SF12">
    <property type="entry name" value="ASPERCRYPTIN BIOSYNTHESIS CLUSTER-SPECIFIC TRANSCRIPTION REGULATOR ATNN-RELATED"/>
    <property type="match status" value="1"/>
</dbReference>
<dbReference type="EMBL" id="AXCR01000007">
    <property type="protein sequence ID" value="KJR85149.1"/>
    <property type="molecule type" value="Genomic_DNA"/>
</dbReference>
<evidence type="ECO:0000256" key="6">
    <source>
        <dbReference type="ARBA" id="ARBA00023242"/>
    </source>
</evidence>
<dbReference type="Proteomes" id="UP000033710">
    <property type="component" value="Unassembled WGS sequence"/>
</dbReference>
<dbReference type="PROSITE" id="PS00463">
    <property type="entry name" value="ZN2_CY6_FUNGAL_1"/>
    <property type="match status" value="1"/>
</dbReference>
<dbReference type="PANTHER" id="PTHR36206">
    <property type="entry name" value="ASPERCRYPTIN BIOSYNTHESIS CLUSTER-SPECIFIC TRANSCRIPTION REGULATOR ATNN-RELATED"/>
    <property type="match status" value="1"/>
</dbReference>
<dbReference type="RefSeq" id="XP_016587825.1">
    <property type="nucleotide sequence ID" value="XM_016735400.1"/>
</dbReference>
<evidence type="ECO:0000256" key="5">
    <source>
        <dbReference type="ARBA" id="ARBA00023163"/>
    </source>
</evidence>
<dbReference type="SMART" id="SM00066">
    <property type="entry name" value="GAL4"/>
    <property type="match status" value="1"/>
</dbReference>
<name>A0A0F2M7U8_SPOSC</name>
<accession>A0A0F2M7U8</accession>
<reference evidence="8 9" key="2">
    <citation type="journal article" date="2015" name="Eukaryot. Cell">
        <title>Asexual propagation of a virulent clone complex in a human and feline outbreak of sporotrichosis.</title>
        <authorList>
            <person name="Teixeira Mde M."/>
            <person name="Rodrigues A.M."/>
            <person name="Tsui C.K."/>
            <person name="de Almeida L.G."/>
            <person name="Van Diepeningen A.D."/>
            <person name="van den Ende B.G."/>
            <person name="Fernandes G.F."/>
            <person name="Kano R."/>
            <person name="Hamelin R.C."/>
            <person name="Lopes-Bezerra L.M."/>
            <person name="Vasconcelos A.T."/>
            <person name="de Hoog S."/>
            <person name="de Camargo Z.P."/>
            <person name="Felipe M.S."/>
        </authorList>
    </citation>
    <scope>NUCLEOTIDE SEQUENCE [LARGE SCALE GENOMIC DNA]</scope>
    <source>
        <strain evidence="8 9">1099-18</strain>
    </source>
</reference>
<dbReference type="InterPro" id="IPR036864">
    <property type="entry name" value="Zn2-C6_fun-type_DNA-bd_sf"/>
</dbReference>
<dbReference type="GO" id="GO:0000981">
    <property type="term" value="F:DNA-binding transcription factor activity, RNA polymerase II-specific"/>
    <property type="evidence" value="ECO:0007669"/>
    <property type="project" value="InterPro"/>
</dbReference>
<dbReference type="InterPro" id="IPR001138">
    <property type="entry name" value="Zn2Cys6_DnaBD"/>
</dbReference>
<keyword evidence="3" id="KW-0805">Transcription regulation</keyword>
<reference evidence="8 9" key="1">
    <citation type="journal article" date="2014" name="BMC Genomics">
        <title>Comparative genomics of the major fungal agents of human and animal Sporotrichosis: Sporothrix schenckii and Sporothrix brasiliensis.</title>
        <authorList>
            <person name="Teixeira M.M."/>
            <person name="de Almeida L.G."/>
            <person name="Kubitschek-Barreira P."/>
            <person name="Alves F.L."/>
            <person name="Kioshima E.S."/>
            <person name="Abadio A.K."/>
            <person name="Fernandes L."/>
            <person name="Derengowski L.S."/>
            <person name="Ferreira K.S."/>
            <person name="Souza R.C."/>
            <person name="Ruiz J.C."/>
            <person name="de Andrade N.C."/>
            <person name="Paes H.C."/>
            <person name="Nicola A.M."/>
            <person name="Albuquerque P."/>
            <person name="Gerber A.L."/>
            <person name="Martins V.P."/>
            <person name="Peconick L.D."/>
            <person name="Neto A.V."/>
            <person name="Chaucanez C.B."/>
            <person name="Silva P.A."/>
            <person name="Cunha O.L."/>
            <person name="de Oliveira F.F."/>
            <person name="dos Santos T.C."/>
            <person name="Barros A.L."/>
            <person name="Soares M.A."/>
            <person name="de Oliveira L.M."/>
            <person name="Marini M.M."/>
            <person name="Villalobos-Duno H."/>
            <person name="Cunha M.M."/>
            <person name="de Hoog S."/>
            <person name="da Silveira J.F."/>
            <person name="Henrissat B."/>
            <person name="Nino-Vega G.A."/>
            <person name="Cisalpino P.S."/>
            <person name="Mora-Montes H.M."/>
            <person name="Almeida S.R."/>
            <person name="Stajich J.E."/>
            <person name="Lopes-Bezerra L.M."/>
            <person name="Vasconcelos A.T."/>
            <person name="Felipe M.S."/>
        </authorList>
    </citation>
    <scope>NUCLEOTIDE SEQUENCE [LARGE SCALE GENOMIC DNA]</scope>
    <source>
        <strain evidence="8 9">1099-18</strain>
    </source>
</reference>
<keyword evidence="5" id="KW-0804">Transcription</keyword>
<dbReference type="PROSITE" id="PS50048">
    <property type="entry name" value="ZN2_CY6_FUNGAL_2"/>
    <property type="match status" value="1"/>
</dbReference>
<dbReference type="SUPFAM" id="SSF57701">
    <property type="entry name" value="Zn2/Cys6 DNA-binding domain"/>
    <property type="match status" value="1"/>
</dbReference>
<protein>
    <submittedName>
        <fullName evidence="8">C6 zinc finger domain protein</fullName>
    </submittedName>
</protein>
<evidence type="ECO:0000313" key="8">
    <source>
        <dbReference type="EMBL" id="KJR85149.1"/>
    </source>
</evidence>
<evidence type="ECO:0000256" key="1">
    <source>
        <dbReference type="ARBA" id="ARBA00022723"/>
    </source>
</evidence>
<dbReference type="AlphaFoldDB" id="A0A0F2M7U8"/>
<dbReference type="GO" id="GO:0008270">
    <property type="term" value="F:zinc ion binding"/>
    <property type="evidence" value="ECO:0007669"/>
    <property type="project" value="InterPro"/>
</dbReference>
<feature type="domain" description="Zn(2)-C6 fungal-type" evidence="7">
    <location>
        <begin position="89"/>
        <end position="117"/>
    </location>
</feature>
<comment type="caution">
    <text evidence="8">The sequence shown here is derived from an EMBL/GenBank/DDBJ whole genome shotgun (WGS) entry which is preliminary data.</text>
</comment>
<dbReference type="GeneID" id="27670677"/>
<dbReference type="Pfam" id="PF00172">
    <property type="entry name" value="Zn_clus"/>
    <property type="match status" value="1"/>
</dbReference>
<dbReference type="InterPro" id="IPR052360">
    <property type="entry name" value="Transcr_Regulatory_Proteins"/>
</dbReference>
<evidence type="ECO:0000259" key="7">
    <source>
        <dbReference type="PROSITE" id="PS50048"/>
    </source>
</evidence>
<evidence type="ECO:0000256" key="3">
    <source>
        <dbReference type="ARBA" id="ARBA00023015"/>
    </source>
</evidence>
<keyword evidence="6" id="KW-0539">Nucleus</keyword>
<evidence type="ECO:0000313" key="9">
    <source>
        <dbReference type="Proteomes" id="UP000033710"/>
    </source>
</evidence>
<keyword evidence="4" id="KW-0238">DNA-binding</keyword>
<organism evidence="8 9">
    <name type="scientific">Sporothrix schenckii 1099-18</name>
    <dbReference type="NCBI Taxonomy" id="1397361"/>
    <lineage>
        <taxon>Eukaryota</taxon>
        <taxon>Fungi</taxon>
        <taxon>Dikarya</taxon>
        <taxon>Ascomycota</taxon>
        <taxon>Pezizomycotina</taxon>
        <taxon>Sordariomycetes</taxon>
        <taxon>Sordariomycetidae</taxon>
        <taxon>Ophiostomatales</taxon>
        <taxon>Ophiostomataceae</taxon>
        <taxon>Sporothrix</taxon>
    </lineage>
</organism>